<organism evidence="2">
    <name type="scientific">hydrothermal vent metagenome</name>
    <dbReference type="NCBI Taxonomy" id="652676"/>
    <lineage>
        <taxon>unclassified sequences</taxon>
        <taxon>metagenomes</taxon>
        <taxon>ecological metagenomes</taxon>
    </lineage>
</organism>
<dbReference type="AlphaFoldDB" id="A0A3B0USK6"/>
<protein>
    <recommendedName>
        <fullName evidence="1">Secretion system C-terminal sorting domain-containing protein</fullName>
    </recommendedName>
</protein>
<evidence type="ECO:0000313" key="2">
    <source>
        <dbReference type="EMBL" id="VAW27619.1"/>
    </source>
</evidence>
<reference evidence="2" key="1">
    <citation type="submission" date="2018-06" db="EMBL/GenBank/DDBJ databases">
        <authorList>
            <person name="Zhirakovskaya E."/>
        </authorList>
    </citation>
    <scope>NUCLEOTIDE SEQUENCE</scope>
</reference>
<dbReference type="Pfam" id="PF18962">
    <property type="entry name" value="Por_Secre_tail"/>
    <property type="match status" value="1"/>
</dbReference>
<feature type="non-terminal residue" evidence="2">
    <location>
        <position position="1"/>
    </location>
</feature>
<sequence>QPNKDFASFIIYNLNGVAVMEKSSSSNLIEFDISSVPNGIYFMRLTGKNKSFVTRIVINK</sequence>
<accession>A0A3B0USK6</accession>
<dbReference type="NCBIfam" id="TIGR04183">
    <property type="entry name" value="Por_Secre_tail"/>
    <property type="match status" value="1"/>
</dbReference>
<proteinExistence type="predicted"/>
<dbReference type="InterPro" id="IPR026444">
    <property type="entry name" value="Secre_tail"/>
</dbReference>
<feature type="domain" description="Secretion system C-terminal sorting" evidence="1">
    <location>
        <begin position="8"/>
        <end position="58"/>
    </location>
</feature>
<gene>
    <name evidence="2" type="ORF">MNBD_BACTEROID06-1766</name>
</gene>
<name>A0A3B0USK6_9ZZZZ</name>
<dbReference type="EMBL" id="UOES01000272">
    <property type="protein sequence ID" value="VAW27619.1"/>
    <property type="molecule type" value="Genomic_DNA"/>
</dbReference>
<evidence type="ECO:0000259" key="1">
    <source>
        <dbReference type="Pfam" id="PF18962"/>
    </source>
</evidence>